<comment type="subunit">
    <text evidence="2">The complex is composed of two ATP-binding proteins (LsrA), two transmembrane proteins (LsrC and LsrD) and a solute-binding protein (LsrB).</text>
</comment>
<evidence type="ECO:0000256" key="3">
    <source>
        <dbReference type="ARBA" id="ARBA00022448"/>
    </source>
</evidence>
<feature type="transmembrane region" description="Helical" evidence="12">
    <location>
        <begin position="63"/>
        <end position="82"/>
    </location>
</feature>
<evidence type="ECO:0000256" key="12">
    <source>
        <dbReference type="SAM" id="Phobius"/>
    </source>
</evidence>
<evidence type="ECO:0000256" key="5">
    <source>
        <dbReference type="ARBA" id="ARBA00022519"/>
    </source>
</evidence>
<evidence type="ECO:0000256" key="6">
    <source>
        <dbReference type="ARBA" id="ARBA00022692"/>
    </source>
</evidence>
<keyword evidence="4" id="KW-1003">Cell membrane</keyword>
<dbReference type="Pfam" id="PF02653">
    <property type="entry name" value="BPD_transp_2"/>
    <property type="match status" value="1"/>
</dbReference>
<keyword evidence="6 12" id="KW-0812">Transmembrane</keyword>
<comment type="subcellular location">
    <subcellularLocation>
        <location evidence="1">Cell membrane</location>
        <topology evidence="1">Multi-pass membrane protein</topology>
    </subcellularLocation>
</comment>
<dbReference type="PANTHER" id="PTHR32196:SF29">
    <property type="entry name" value="AUTOINDUCER 2 IMPORT SYSTEM PERMEASE PROTEIN LSRC"/>
    <property type="match status" value="1"/>
</dbReference>
<sequence>MTVLAETPTRPPAGGPPRTGGRRLVDVVLRAREMSIVGALVVLVAVTTIVNPRFLSAQGVEDIFLNASILALLAVGQTMVVITRNIDLSVGSLVGLVAFVTGDFASGTDHNVLLVALLGVAIGTACGLVNGLLVSFCRVPALVVTLGTLYVIQGLDYYIASGDQISASDLPSSVLSLGNDAILGIPYLPIITVAVMLAIGFYLRSYSSGREYYAIGSSPEAARLAGVPIRRRVLTAYLVSGALAGLAGVLWLARFGTVVADAAGGWELRVVSAVVVGGVAIVGGVGTVYGAVLGALLITIIGSVLVVLKVNPFWQDAITGLLLLLAISVDRLLALRTTRALKVRSRSRRGRRRLNGNGTAPPGAPPGPGKATAKAKATAKEEGSDRDAV</sequence>
<evidence type="ECO:0000256" key="11">
    <source>
        <dbReference type="SAM" id="MobiDB-lite"/>
    </source>
</evidence>
<keyword evidence="8 12" id="KW-0472">Membrane</keyword>
<dbReference type="CDD" id="cd06579">
    <property type="entry name" value="TM_PBP1_transp_AraH_like"/>
    <property type="match status" value="1"/>
</dbReference>
<organism evidence="13 14">
    <name type="scientific">Actinomadura rugatobispora</name>
    <dbReference type="NCBI Taxonomy" id="1994"/>
    <lineage>
        <taxon>Bacteria</taxon>
        <taxon>Bacillati</taxon>
        <taxon>Actinomycetota</taxon>
        <taxon>Actinomycetes</taxon>
        <taxon>Streptosporangiales</taxon>
        <taxon>Thermomonosporaceae</taxon>
        <taxon>Actinomadura</taxon>
    </lineage>
</organism>
<feature type="transmembrane region" description="Helical" evidence="12">
    <location>
        <begin position="34"/>
        <end position="51"/>
    </location>
</feature>
<comment type="caution">
    <text evidence="13">The sequence shown here is derived from an EMBL/GenBank/DDBJ whole genome shotgun (WGS) entry which is preliminary data.</text>
</comment>
<dbReference type="EMBL" id="JBHSON010000025">
    <property type="protein sequence ID" value="MFC5747838.1"/>
    <property type="molecule type" value="Genomic_DNA"/>
</dbReference>
<feature type="transmembrane region" description="Helical" evidence="12">
    <location>
        <begin position="139"/>
        <end position="160"/>
    </location>
</feature>
<feature type="region of interest" description="Disordered" evidence="11">
    <location>
        <begin position="345"/>
        <end position="389"/>
    </location>
</feature>
<feature type="transmembrane region" description="Helical" evidence="12">
    <location>
        <begin position="313"/>
        <end position="334"/>
    </location>
</feature>
<name>A0ABW0ZZ69_9ACTN</name>
<dbReference type="InterPro" id="IPR001851">
    <property type="entry name" value="ABC_transp_permease"/>
</dbReference>
<feature type="transmembrane region" description="Helical" evidence="12">
    <location>
        <begin position="181"/>
        <end position="203"/>
    </location>
</feature>
<evidence type="ECO:0000256" key="8">
    <source>
        <dbReference type="ARBA" id="ARBA00023136"/>
    </source>
</evidence>
<evidence type="ECO:0000313" key="14">
    <source>
        <dbReference type="Proteomes" id="UP001596074"/>
    </source>
</evidence>
<keyword evidence="3" id="KW-0813">Transport</keyword>
<keyword evidence="7 12" id="KW-1133">Transmembrane helix</keyword>
<evidence type="ECO:0000256" key="1">
    <source>
        <dbReference type="ARBA" id="ARBA00004651"/>
    </source>
</evidence>
<evidence type="ECO:0000256" key="4">
    <source>
        <dbReference type="ARBA" id="ARBA00022475"/>
    </source>
</evidence>
<dbReference type="PANTHER" id="PTHR32196">
    <property type="entry name" value="ABC TRANSPORTER PERMEASE PROTEIN YPHD-RELATED-RELATED"/>
    <property type="match status" value="1"/>
</dbReference>
<keyword evidence="14" id="KW-1185">Reference proteome</keyword>
<evidence type="ECO:0000256" key="2">
    <source>
        <dbReference type="ARBA" id="ARBA00011262"/>
    </source>
</evidence>
<dbReference type="RefSeq" id="WP_378283456.1">
    <property type="nucleotide sequence ID" value="NZ_JBHSON010000025.1"/>
</dbReference>
<feature type="compositionally biased region" description="Basic residues" evidence="11">
    <location>
        <begin position="345"/>
        <end position="354"/>
    </location>
</feature>
<keyword evidence="5" id="KW-0997">Cell inner membrane</keyword>
<feature type="compositionally biased region" description="Basic and acidic residues" evidence="11">
    <location>
        <begin position="378"/>
        <end position="389"/>
    </location>
</feature>
<evidence type="ECO:0000256" key="7">
    <source>
        <dbReference type="ARBA" id="ARBA00022989"/>
    </source>
</evidence>
<reference evidence="14" key="1">
    <citation type="journal article" date="2019" name="Int. J. Syst. Evol. Microbiol.">
        <title>The Global Catalogue of Microorganisms (GCM) 10K type strain sequencing project: providing services to taxonomists for standard genome sequencing and annotation.</title>
        <authorList>
            <consortium name="The Broad Institute Genomics Platform"/>
            <consortium name="The Broad Institute Genome Sequencing Center for Infectious Disease"/>
            <person name="Wu L."/>
            <person name="Ma J."/>
        </authorList>
    </citation>
    <scope>NUCLEOTIDE SEQUENCE [LARGE SCALE GENOMIC DNA]</scope>
    <source>
        <strain evidence="14">KCTC 42087</strain>
    </source>
</reference>
<evidence type="ECO:0000313" key="13">
    <source>
        <dbReference type="EMBL" id="MFC5747838.1"/>
    </source>
</evidence>
<feature type="transmembrane region" description="Helical" evidence="12">
    <location>
        <begin position="112"/>
        <end position="133"/>
    </location>
</feature>
<protein>
    <recommendedName>
        <fullName evidence="10">Autoinducer 2 import system permease protein LsrC</fullName>
    </recommendedName>
</protein>
<gene>
    <name evidence="13" type="ORF">ACFPZN_19600</name>
</gene>
<evidence type="ECO:0000256" key="10">
    <source>
        <dbReference type="ARBA" id="ARBA00039382"/>
    </source>
</evidence>
<proteinExistence type="predicted"/>
<comment type="function">
    <text evidence="9">Part of the ABC transporter complex LsrABCD involved in autoinducer 2 (AI-2) import. Probably responsible for the translocation of the substrate across the membrane.</text>
</comment>
<feature type="transmembrane region" description="Helical" evidence="12">
    <location>
        <begin position="274"/>
        <end position="307"/>
    </location>
</feature>
<accession>A0ABW0ZZ69</accession>
<dbReference type="Proteomes" id="UP001596074">
    <property type="component" value="Unassembled WGS sequence"/>
</dbReference>
<feature type="transmembrane region" description="Helical" evidence="12">
    <location>
        <begin position="234"/>
        <end position="253"/>
    </location>
</feature>
<evidence type="ECO:0000256" key="9">
    <source>
        <dbReference type="ARBA" id="ARBA00025439"/>
    </source>
</evidence>